<comment type="caution">
    <text evidence="1">The sequence shown here is derived from an EMBL/GenBank/DDBJ whole genome shotgun (WGS) entry which is preliminary data.</text>
</comment>
<sequence>YTAYLHDLDGNAGPCTRALCTYLWETWSSCELWELYGIDDDVIPFTFDFPRADIYEMLSPDILHQLIKGTFKDHLVDWVGLYLILEHGETAGNEILDEIDRRYATTFSLLPSSCPDM</sequence>
<gene>
    <name evidence="1" type="ORF">H0H81_011261</name>
</gene>
<reference evidence="1" key="1">
    <citation type="submission" date="2021-02" db="EMBL/GenBank/DDBJ databases">
        <authorList>
            <person name="Nieuwenhuis M."/>
            <person name="Van De Peppel L.J.J."/>
        </authorList>
    </citation>
    <scope>NUCLEOTIDE SEQUENCE</scope>
    <source>
        <strain evidence="1">D49</strain>
    </source>
</reference>
<feature type="non-terminal residue" evidence="1">
    <location>
        <position position="117"/>
    </location>
</feature>
<evidence type="ECO:0000313" key="2">
    <source>
        <dbReference type="Proteomes" id="UP000717328"/>
    </source>
</evidence>
<dbReference type="InterPro" id="IPR041078">
    <property type="entry name" value="Plavaka"/>
</dbReference>
<organism evidence="1 2">
    <name type="scientific">Sphagnurus paluster</name>
    <dbReference type="NCBI Taxonomy" id="117069"/>
    <lineage>
        <taxon>Eukaryota</taxon>
        <taxon>Fungi</taxon>
        <taxon>Dikarya</taxon>
        <taxon>Basidiomycota</taxon>
        <taxon>Agaricomycotina</taxon>
        <taxon>Agaricomycetes</taxon>
        <taxon>Agaricomycetidae</taxon>
        <taxon>Agaricales</taxon>
        <taxon>Tricholomatineae</taxon>
        <taxon>Lyophyllaceae</taxon>
        <taxon>Sphagnurus</taxon>
    </lineage>
</organism>
<name>A0A9P7K8N6_9AGAR</name>
<evidence type="ECO:0000313" key="1">
    <source>
        <dbReference type="EMBL" id="KAG5641323.1"/>
    </source>
</evidence>
<proteinExistence type="predicted"/>
<keyword evidence="2" id="KW-1185">Reference proteome</keyword>
<dbReference type="OrthoDB" id="3199698at2759"/>
<dbReference type="Pfam" id="PF18759">
    <property type="entry name" value="Plavaka"/>
    <property type="match status" value="1"/>
</dbReference>
<dbReference type="AlphaFoldDB" id="A0A9P7K8N6"/>
<dbReference type="Proteomes" id="UP000717328">
    <property type="component" value="Unassembled WGS sequence"/>
</dbReference>
<protein>
    <submittedName>
        <fullName evidence="1">Uncharacterized protein</fullName>
    </submittedName>
</protein>
<reference evidence="1" key="2">
    <citation type="submission" date="2021-10" db="EMBL/GenBank/DDBJ databases">
        <title>Phylogenomics reveals ancestral predisposition of the termite-cultivated fungus Termitomyces towards a domesticated lifestyle.</title>
        <authorList>
            <person name="Auxier B."/>
            <person name="Grum-Grzhimaylo A."/>
            <person name="Cardenas M.E."/>
            <person name="Lodge J.D."/>
            <person name="Laessoe T."/>
            <person name="Pedersen O."/>
            <person name="Smith M.E."/>
            <person name="Kuyper T.W."/>
            <person name="Franco-Molano E.A."/>
            <person name="Baroni T.J."/>
            <person name="Aanen D.K."/>
        </authorList>
    </citation>
    <scope>NUCLEOTIDE SEQUENCE</scope>
    <source>
        <strain evidence="1">D49</strain>
    </source>
</reference>
<accession>A0A9P7K8N6</accession>
<dbReference type="EMBL" id="JABCKI010003777">
    <property type="protein sequence ID" value="KAG5641323.1"/>
    <property type="molecule type" value="Genomic_DNA"/>
</dbReference>